<name>A0A2N6SDY7_9BACL</name>
<dbReference type="OrthoDB" id="2329687at2"/>
<dbReference type="Proteomes" id="UP000235670">
    <property type="component" value="Unassembled WGS sequence"/>
</dbReference>
<dbReference type="NCBIfam" id="TIGR04320">
    <property type="entry name" value="Surf_Exclu_PgrA"/>
    <property type="match status" value="1"/>
</dbReference>
<keyword evidence="4 9" id="KW-0732">Signal</keyword>
<dbReference type="Pfam" id="PF00746">
    <property type="entry name" value="Gram_pos_anchor"/>
    <property type="match status" value="1"/>
</dbReference>
<feature type="region of interest" description="Disordered" evidence="7">
    <location>
        <begin position="45"/>
        <end position="103"/>
    </location>
</feature>
<evidence type="ECO:0000256" key="3">
    <source>
        <dbReference type="ARBA" id="ARBA00022525"/>
    </source>
</evidence>
<feature type="compositionally biased region" description="Basic and acidic residues" evidence="7">
    <location>
        <begin position="193"/>
        <end position="204"/>
    </location>
</feature>
<dbReference type="InterPro" id="IPR027607">
    <property type="entry name" value="Surf_Exclu_SEC10/PgrA"/>
</dbReference>
<feature type="region of interest" description="Disordered" evidence="7">
    <location>
        <begin position="193"/>
        <end position="216"/>
    </location>
</feature>
<evidence type="ECO:0000256" key="7">
    <source>
        <dbReference type="SAM" id="MobiDB-lite"/>
    </source>
</evidence>
<evidence type="ECO:0000256" key="8">
    <source>
        <dbReference type="SAM" id="Phobius"/>
    </source>
</evidence>
<evidence type="ECO:0000256" key="5">
    <source>
        <dbReference type="ARBA" id="ARBA00023088"/>
    </source>
</evidence>
<feature type="domain" description="Gram-positive cocci surface proteins LPxTG" evidence="10">
    <location>
        <begin position="817"/>
        <end position="848"/>
    </location>
</feature>
<feature type="chain" id="PRO_5014743451" description="Gram-positive cocci surface proteins LPxTG domain-containing protein" evidence="9">
    <location>
        <begin position="27"/>
        <end position="848"/>
    </location>
</feature>
<evidence type="ECO:0000259" key="10">
    <source>
        <dbReference type="PROSITE" id="PS50847"/>
    </source>
</evidence>
<evidence type="ECO:0000313" key="11">
    <source>
        <dbReference type="EMBL" id="PMC52107.1"/>
    </source>
</evidence>
<keyword evidence="3" id="KW-0964">Secreted</keyword>
<dbReference type="PANTHER" id="PTHR43941:SF1">
    <property type="entry name" value="STRUCTURAL MAINTENANCE OF CHROMOSOMES PROTEIN 2"/>
    <property type="match status" value="1"/>
</dbReference>
<feature type="compositionally biased region" description="Polar residues" evidence="7">
    <location>
        <begin position="580"/>
        <end position="603"/>
    </location>
</feature>
<sequence length="848" mass="95830">MKKITTTVILGGALVGSAVMAQEAHAAETETPKNDSNLVVKTEVGKTTEADVAKEKQKADEAKKSLELEKKEADKKVELAKKDSEKVNKLEKDAEEGSNVTDKVIDEKADEIKKLESNKDNVATEINKSKSEVDTAKKDTQDKEKVAKEKEENSSSIDKNLKSKQSEEASLLAKLKEDKNKLNTLTESLNKIEKDKEKSEKALEEAQAALNKAKEEEAENLNKIKQLEAKRDEQQAVLNNKQKQLENAKAEKVKIEDEIKKNEAIFGVKGILTEIKFDQEFVDALKTYQKASFEEQQKTIGSVVAKEKEAVKKYPILDTDSIDYSNSEKVDVNNLSEKDQILLTQYFNYLNNQVRKQFGLAPAKTNLNVLKFAQDIAKYTKESGFKEPDHDNRSINKSAFENGIDKTDRGTVYNRFESLDAKSIDKDDSQSNMVARKFLFDSIYQSVQRFYHEGRANNHYYHAKHLMNTEDQTFGTYFVLTPSDSKYYNWLRLGVVSVPPRYGVTGYDDNGNPIYEKFDKLWGAKSEKTLPLLEVKDTTELKANLEKAKSEITRIENEKAAEEKELAKREDELKQEQNKPSKLNTATQTFNSAKEANDNNESVLNSTKAEINKVNAEIANDNSQAKQVKNDIIKLLSDLAKANSELQEAKSKLDSAKKNEEKLKSELESLETELTSLNNKILNSTEEKERLEYIKNNHALILKELEKARKDLEVSSKNAKDALEALKSLEKDAQEKYNKYLQIKRQYDMENYTWGVTKNPPVVDLPKLSAEDLEKILTNNTKTPDAISNVKRERFAKTSKFKGKAIVKTINKKKKVLPNTGSTSTSTTGVAVLLAAVAIAARKRRTKR</sequence>
<feature type="coiled-coil region" evidence="6">
    <location>
        <begin position="604"/>
        <end position="746"/>
    </location>
</feature>
<dbReference type="PROSITE" id="PS50847">
    <property type="entry name" value="GRAM_POS_ANCHORING"/>
    <property type="match status" value="1"/>
</dbReference>
<feature type="signal peptide" evidence="9">
    <location>
        <begin position="1"/>
        <end position="26"/>
    </location>
</feature>
<evidence type="ECO:0000256" key="2">
    <source>
        <dbReference type="ARBA" id="ARBA00022512"/>
    </source>
</evidence>
<comment type="caution">
    <text evidence="11">The sequence shown here is derived from an EMBL/GenBank/DDBJ whole genome shotgun (WGS) entry which is preliminary data.</text>
</comment>
<keyword evidence="2" id="KW-0134">Cell wall</keyword>
<feature type="region of interest" description="Disordered" evidence="7">
    <location>
        <begin position="117"/>
        <end position="166"/>
    </location>
</feature>
<organism evidence="11 12">
    <name type="scientific">Gemella sanguinis</name>
    <dbReference type="NCBI Taxonomy" id="84135"/>
    <lineage>
        <taxon>Bacteria</taxon>
        <taxon>Bacillati</taxon>
        <taxon>Bacillota</taxon>
        <taxon>Bacilli</taxon>
        <taxon>Bacillales</taxon>
        <taxon>Gemellaceae</taxon>
        <taxon>Gemella</taxon>
    </lineage>
</organism>
<dbReference type="NCBIfam" id="TIGR01167">
    <property type="entry name" value="LPXTG_anchor"/>
    <property type="match status" value="1"/>
</dbReference>
<keyword evidence="6" id="KW-0175">Coiled coil</keyword>
<dbReference type="PANTHER" id="PTHR43941">
    <property type="entry name" value="STRUCTURAL MAINTENANCE OF CHROMOSOMES PROTEIN 2"/>
    <property type="match status" value="1"/>
</dbReference>
<feature type="transmembrane region" description="Helical" evidence="8">
    <location>
        <begin position="821"/>
        <end position="841"/>
    </location>
</feature>
<feature type="region of interest" description="Disordered" evidence="7">
    <location>
        <begin position="556"/>
        <end position="603"/>
    </location>
</feature>
<evidence type="ECO:0000313" key="12">
    <source>
        <dbReference type="Proteomes" id="UP000235670"/>
    </source>
</evidence>
<reference evidence="11 12" key="1">
    <citation type="submission" date="2017-09" db="EMBL/GenBank/DDBJ databases">
        <title>Bacterial strain isolated from the female urinary microbiota.</title>
        <authorList>
            <person name="Thomas-White K."/>
            <person name="Kumar N."/>
            <person name="Forster S."/>
            <person name="Putonti C."/>
            <person name="Lawley T."/>
            <person name="Wolfe A.J."/>
        </authorList>
    </citation>
    <scope>NUCLEOTIDE SEQUENCE [LARGE SCALE GENOMIC DNA]</scope>
    <source>
        <strain evidence="11 12">UMB0186</strain>
    </source>
</reference>
<protein>
    <recommendedName>
        <fullName evidence="10">Gram-positive cocci surface proteins LPxTG domain-containing protein</fullName>
    </recommendedName>
</protein>
<feature type="compositionally biased region" description="Basic and acidic residues" evidence="7">
    <location>
        <begin position="127"/>
        <end position="166"/>
    </location>
</feature>
<feature type="compositionally biased region" description="Basic and acidic residues" evidence="7">
    <location>
        <begin position="45"/>
        <end position="92"/>
    </location>
</feature>
<keyword evidence="5" id="KW-0572">Peptidoglycan-anchor</keyword>
<gene>
    <name evidence="11" type="ORF">CJ218_06820</name>
</gene>
<evidence type="ECO:0000256" key="9">
    <source>
        <dbReference type="SAM" id="SignalP"/>
    </source>
</evidence>
<keyword evidence="8" id="KW-0472">Membrane</keyword>
<evidence type="ECO:0000256" key="1">
    <source>
        <dbReference type="ARBA" id="ARBA00004168"/>
    </source>
</evidence>
<feature type="compositionally biased region" description="Basic and acidic residues" evidence="7">
    <location>
        <begin position="556"/>
        <end position="579"/>
    </location>
</feature>
<evidence type="ECO:0000256" key="4">
    <source>
        <dbReference type="ARBA" id="ARBA00022729"/>
    </source>
</evidence>
<comment type="subcellular location">
    <subcellularLocation>
        <location evidence="1">Secreted</location>
        <location evidence="1">Cell wall</location>
        <topology evidence="1">Peptidoglycan-anchor</topology>
    </subcellularLocation>
</comment>
<dbReference type="InterPro" id="IPR019931">
    <property type="entry name" value="LPXTG_anchor"/>
</dbReference>
<dbReference type="AlphaFoldDB" id="A0A2N6SDY7"/>
<dbReference type="RefSeq" id="WP_102190082.1">
    <property type="nucleotide sequence ID" value="NZ_PNGT01000007.1"/>
</dbReference>
<accession>A0A2N6SDY7</accession>
<evidence type="ECO:0000256" key="6">
    <source>
        <dbReference type="SAM" id="Coils"/>
    </source>
</evidence>
<keyword evidence="8" id="KW-1133">Transmembrane helix</keyword>
<proteinExistence type="predicted"/>
<dbReference type="EMBL" id="PNGT01000007">
    <property type="protein sequence ID" value="PMC52107.1"/>
    <property type="molecule type" value="Genomic_DNA"/>
</dbReference>
<keyword evidence="8" id="KW-0812">Transmembrane</keyword>
<dbReference type="STRING" id="84135.GCA_001052115_00999"/>